<reference evidence="3 4" key="1">
    <citation type="submission" date="2020-02" db="EMBL/GenBank/DDBJ databases">
        <authorList>
            <person name="Ma Q."/>
            <person name="Huang Y."/>
            <person name="Song X."/>
            <person name="Pei D."/>
        </authorList>
    </citation>
    <scope>NUCLEOTIDE SEQUENCE [LARGE SCALE GENOMIC DNA]</scope>
    <source>
        <strain evidence="3">Sxm20200214</strain>
        <tissue evidence="3">Leaf</tissue>
    </source>
</reference>
<dbReference type="AlphaFoldDB" id="A0A8X7WJW2"/>
<feature type="domain" description="PGG" evidence="2">
    <location>
        <begin position="32"/>
        <end position="70"/>
    </location>
</feature>
<feature type="compositionally biased region" description="Low complexity" evidence="1">
    <location>
        <begin position="63"/>
        <end position="77"/>
    </location>
</feature>
<dbReference type="InterPro" id="IPR026961">
    <property type="entry name" value="PGG_dom"/>
</dbReference>
<dbReference type="Proteomes" id="UP000886595">
    <property type="component" value="Unassembled WGS sequence"/>
</dbReference>
<keyword evidence="4" id="KW-1185">Reference proteome</keyword>
<accession>A0A8X7WJW2</accession>
<gene>
    <name evidence="3" type="ORF">Bca52824_001725</name>
</gene>
<evidence type="ECO:0000313" key="4">
    <source>
        <dbReference type="Proteomes" id="UP000886595"/>
    </source>
</evidence>
<sequence length="83" mass="9165">MNREMEETIRNQEATSQTLYQTRYRNQISDGSRSALLVIVALIIKTTYQTALQPPGGVYQSNAEESSSSGAKSVGKVVMDLRP</sequence>
<comment type="caution">
    <text evidence="3">The sequence shown here is derived from an EMBL/GenBank/DDBJ whole genome shotgun (WGS) entry which is preliminary data.</text>
</comment>
<organism evidence="3 4">
    <name type="scientific">Brassica carinata</name>
    <name type="common">Ethiopian mustard</name>
    <name type="synonym">Abyssinian cabbage</name>
    <dbReference type="NCBI Taxonomy" id="52824"/>
    <lineage>
        <taxon>Eukaryota</taxon>
        <taxon>Viridiplantae</taxon>
        <taxon>Streptophyta</taxon>
        <taxon>Embryophyta</taxon>
        <taxon>Tracheophyta</taxon>
        <taxon>Spermatophyta</taxon>
        <taxon>Magnoliopsida</taxon>
        <taxon>eudicotyledons</taxon>
        <taxon>Gunneridae</taxon>
        <taxon>Pentapetalae</taxon>
        <taxon>rosids</taxon>
        <taxon>malvids</taxon>
        <taxon>Brassicales</taxon>
        <taxon>Brassicaceae</taxon>
        <taxon>Brassiceae</taxon>
        <taxon>Brassica</taxon>
    </lineage>
</organism>
<protein>
    <recommendedName>
        <fullName evidence="2">PGG domain-containing protein</fullName>
    </recommendedName>
</protein>
<evidence type="ECO:0000256" key="1">
    <source>
        <dbReference type="SAM" id="MobiDB-lite"/>
    </source>
</evidence>
<dbReference type="Pfam" id="PF13962">
    <property type="entry name" value="PGG"/>
    <property type="match status" value="1"/>
</dbReference>
<name>A0A8X7WJW2_BRACI</name>
<proteinExistence type="predicted"/>
<dbReference type="EMBL" id="JAAMPC010000001">
    <property type="protein sequence ID" value="KAG2330545.1"/>
    <property type="molecule type" value="Genomic_DNA"/>
</dbReference>
<dbReference type="OrthoDB" id="1435007at2759"/>
<evidence type="ECO:0000259" key="2">
    <source>
        <dbReference type="Pfam" id="PF13962"/>
    </source>
</evidence>
<feature type="region of interest" description="Disordered" evidence="1">
    <location>
        <begin position="52"/>
        <end position="83"/>
    </location>
</feature>
<evidence type="ECO:0000313" key="3">
    <source>
        <dbReference type="EMBL" id="KAG2330545.1"/>
    </source>
</evidence>